<accession>A0A7W5Z7V7</accession>
<protein>
    <submittedName>
        <fullName evidence="2">Uncharacterized protein</fullName>
    </submittedName>
</protein>
<name>A0A7W5Z7V7_9HYPH</name>
<comment type="caution">
    <text evidence="2">The sequence shown here is derived from an EMBL/GenBank/DDBJ whole genome shotgun (WGS) entry which is preliminary data.</text>
</comment>
<sequence>MDGISHDQKATSLQSNRAEHDRRIAEKLRRELGPQVCALLDDTKVIEIGH</sequence>
<evidence type="ECO:0000256" key="1">
    <source>
        <dbReference type="SAM" id="MobiDB-lite"/>
    </source>
</evidence>
<dbReference type="Proteomes" id="UP000537592">
    <property type="component" value="Unassembled WGS sequence"/>
</dbReference>
<organism evidence="2 3">
    <name type="scientific">Pseudochelatococcus contaminans</name>
    <dbReference type="NCBI Taxonomy" id="1538103"/>
    <lineage>
        <taxon>Bacteria</taxon>
        <taxon>Pseudomonadati</taxon>
        <taxon>Pseudomonadota</taxon>
        <taxon>Alphaproteobacteria</taxon>
        <taxon>Hyphomicrobiales</taxon>
        <taxon>Chelatococcaceae</taxon>
        <taxon>Pseudochelatococcus</taxon>
    </lineage>
</organism>
<dbReference type="AlphaFoldDB" id="A0A7W5Z7V7"/>
<dbReference type="EMBL" id="JACICC010000026">
    <property type="protein sequence ID" value="MBB3811589.1"/>
    <property type="molecule type" value="Genomic_DNA"/>
</dbReference>
<keyword evidence="3" id="KW-1185">Reference proteome</keyword>
<evidence type="ECO:0000313" key="2">
    <source>
        <dbReference type="EMBL" id="MBB3811589.1"/>
    </source>
</evidence>
<proteinExistence type="predicted"/>
<feature type="region of interest" description="Disordered" evidence="1">
    <location>
        <begin position="1"/>
        <end position="21"/>
    </location>
</feature>
<reference evidence="2 3" key="1">
    <citation type="submission" date="2020-08" db="EMBL/GenBank/DDBJ databases">
        <title>Genomic Encyclopedia of Type Strains, Phase IV (KMG-IV): sequencing the most valuable type-strain genomes for metagenomic binning, comparative biology and taxonomic classification.</title>
        <authorList>
            <person name="Goeker M."/>
        </authorList>
    </citation>
    <scope>NUCLEOTIDE SEQUENCE [LARGE SCALE GENOMIC DNA]</scope>
    <source>
        <strain evidence="2 3">DSM 28760</strain>
    </source>
</reference>
<dbReference type="RefSeq" id="WP_210281824.1">
    <property type="nucleotide sequence ID" value="NZ_JACICC010000026.1"/>
</dbReference>
<evidence type="ECO:0000313" key="3">
    <source>
        <dbReference type="Proteomes" id="UP000537592"/>
    </source>
</evidence>
<gene>
    <name evidence="2" type="ORF">FHS81_003704</name>
</gene>